<dbReference type="Proteomes" id="UP000004550">
    <property type="component" value="Chromosome"/>
</dbReference>
<protein>
    <submittedName>
        <fullName evidence="1">Uncharacterized protein</fullName>
    </submittedName>
</protein>
<reference evidence="1 2" key="1">
    <citation type="journal article" date="2012" name="J. Bacteriol.">
        <title>Genome sequence of Sphingobium indicum B90A, a hexachlorocyclohexane-degrading bacterium.</title>
        <authorList>
            <person name="Anand S."/>
            <person name="Sangwan N."/>
            <person name="Lata P."/>
            <person name="Kaur J."/>
            <person name="Dua A."/>
            <person name="Singh A.K."/>
            <person name="Verma M."/>
            <person name="Kaur J."/>
            <person name="Khurana J.P."/>
            <person name="Khurana P."/>
            <person name="Mathur S."/>
            <person name="Lal R."/>
        </authorList>
    </citation>
    <scope>NUCLEOTIDE SEQUENCE [LARGE SCALE GENOMIC DNA]</scope>
    <source>
        <strain evidence="2">DSM 16412 / CCM 7286 / MTCC 6364 / B90A</strain>
    </source>
</reference>
<dbReference type="AlphaFoldDB" id="A0A1L5BR39"/>
<organism evidence="1 2">
    <name type="scientific">Sphingobium indicum (strain DSM 16412 / CCM 7286 / MTCC 6364 / B90A)</name>
    <dbReference type="NCBI Taxonomy" id="861109"/>
    <lineage>
        <taxon>Bacteria</taxon>
        <taxon>Pseudomonadati</taxon>
        <taxon>Pseudomonadota</taxon>
        <taxon>Alphaproteobacteria</taxon>
        <taxon>Sphingomonadales</taxon>
        <taxon>Sphingomonadaceae</taxon>
        <taxon>Sphingobium</taxon>
    </lineage>
</organism>
<name>A0A1L5BR39_SPHIB</name>
<evidence type="ECO:0000313" key="1">
    <source>
        <dbReference type="EMBL" id="APL95247.1"/>
    </source>
</evidence>
<dbReference type="KEGG" id="sinb:SIDU_12395"/>
<sequence length="126" mass="14085">MHSKVATGSFLRYIVSFGIDEVSNFWLSTIQNVANREQFITTVAIQHSAPDRVVGFQIGQHSDQPGDYTGIKINIVIHQEKVAAMFVRKTLEHPSTKTTCTAKIGLVDNIENFRCLSTTEVFQARS</sequence>
<gene>
    <name evidence="1" type="ORF">SIDU_12395</name>
</gene>
<evidence type="ECO:0000313" key="2">
    <source>
        <dbReference type="Proteomes" id="UP000004550"/>
    </source>
</evidence>
<accession>A0A1L5BR39</accession>
<dbReference type="EMBL" id="CP013070">
    <property type="protein sequence ID" value="APL95247.1"/>
    <property type="molecule type" value="Genomic_DNA"/>
</dbReference>
<proteinExistence type="predicted"/>